<accession>A0ABT2HCF6</accession>
<gene>
    <name evidence="1" type="ORF">N1032_28225</name>
</gene>
<dbReference type="Proteomes" id="UP001165586">
    <property type="component" value="Unassembled WGS sequence"/>
</dbReference>
<protein>
    <recommendedName>
        <fullName evidence="3">Terminase large subunit</fullName>
    </recommendedName>
</protein>
<reference evidence="1" key="1">
    <citation type="submission" date="2022-08" db="EMBL/GenBank/DDBJ databases">
        <authorList>
            <person name="Deng Y."/>
            <person name="Han X.-F."/>
            <person name="Zhang Y.-Q."/>
        </authorList>
    </citation>
    <scope>NUCLEOTIDE SEQUENCE</scope>
    <source>
        <strain evidence="1">CPCC 203386</strain>
    </source>
</reference>
<sequence>MLGNEAVFQFDDDSITESNIYPLPHWRVVWGIDAGEVTDPTVLILALYDPDNDKYYIYQEHYLDSSIEARSPRTVASIILNSEFSAVPLVTPHDMGINSNDPEARAKQLQRLGVNVYMVPFQNPAETQLAIQYISNGNKSTKKISTGINEMCFMFEDG</sequence>
<dbReference type="EMBL" id="JANLCJ010000887">
    <property type="protein sequence ID" value="MCS5737625.1"/>
    <property type="molecule type" value="Genomic_DNA"/>
</dbReference>
<comment type="caution">
    <text evidence="1">The sequence shown here is derived from an EMBL/GenBank/DDBJ whole genome shotgun (WGS) entry which is preliminary data.</text>
</comment>
<dbReference type="RefSeq" id="WP_259544065.1">
    <property type="nucleotide sequence ID" value="NZ_JANLCJ010000887.1"/>
</dbReference>
<evidence type="ECO:0000313" key="2">
    <source>
        <dbReference type="Proteomes" id="UP001165586"/>
    </source>
</evidence>
<keyword evidence="2" id="KW-1185">Reference proteome</keyword>
<evidence type="ECO:0000313" key="1">
    <source>
        <dbReference type="EMBL" id="MCS5737625.1"/>
    </source>
</evidence>
<evidence type="ECO:0008006" key="3">
    <source>
        <dbReference type="Google" id="ProtNLM"/>
    </source>
</evidence>
<proteinExistence type="predicted"/>
<feature type="non-terminal residue" evidence="1">
    <location>
        <position position="158"/>
    </location>
</feature>
<name>A0ABT2HCF6_9MICO</name>
<dbReference type="Gene3D" id="3.30.420.280">
    <property type="match status" value="1"/>
</dbReference>
<organism evidence="1 2">
    <name type="scientific">Herbiconiux daphne</name>
    <dbReference type="NCBI Taxonomy" id="2970914"/>
    <lineage>
        <taxon>Bacteria</taxon>
        <taxon>Bacillati</taxon>
        <taxon>Actinomycetota</taxon>
        <taxon>Actinomycetes</taxon>
        <taxon>Micrococcales</taxon>
        <taxon>Microbacteriaceae</taxon>
        <taxon>Herbiconiux</taxon>
    </lineage>
</organism>